<evidence type="ECO:0000313" key="4">
    <source>
        <dbReference type="Proteomes" id="UP001634394"/>
    </source>
</evidence>
<name>A0ABD3UWD1_SINWO</name>
<keyword evidence="1" id="KW-0472">Membrane</keyword>
<feature type="transmembrane region" description="Helical" evidence="1">
    <location>
        <begin position="261"/>
        <end position="279"/>
    </location>
</feature>
<reference evidence="3 4" key="1">
    <citation type="submission" date="2024-11" db="EMBL/GenBank/DDBJ databases">
        <title>Chromosome-level genome assembly of the freshwater bivalve Anodonta woodiana.</title>
        <authorList>
            <person name="Chen X."/>
        </authorList>
    </citation>
    <scope>NUCLEOTIDE SEQUENCE [LARGE SCALE GENOMIC DNA]</scope>
    <source>
        <strain evidence="3">MN2024</strain>
        <tissue evidence="3">Gills</tissue>
    </source>
</reference>
<organism evidence="3 4">
    <name type="scientific">Sinanodonta woodiana</name>
    <name type="common">Chinese pond mussel</name>
    <name type="synonym">Anodonta woodiana</name>
    <dbReference type="NCBI Taxonomy" id="1069815"/>
    <lineage>
        <taxon>Eukaryota</taxon>
        <taxon>Metazoa</taxon>
        <taxon>Spiralia</taxon>
        <taxon>Lophotrochozoa</taxon>
        <taxon>Mollusca</taxon>
        <taxon>Bivalvia</taxon>
        <taxon>Autobranchia</taxon>
        <taxon>Heteroconchia</taxon>
        <taxon>Palaeoheterodonta</taxon>
        <taxon>Unionida</taxon>
        <taxon>Unionoidea</taxon>
        <taxon>Unionidae</taxon>
        <taxon>Unioninae</taxon>
        <taxon>Sinanodonta</taxon>
    </lineage>
</organism>
<dbReference type="Gene3D" id="3.90.1720.10">
    <property type="entry name" value="endopeptidase domain like (from Nostoc punctiforme)"/>
    <property type="match status" value="1"/>
</dbReference>
<keyword evidence="1" id="KW-1133">Transmembrane helix</keyword>
<feature type="domain" description="LRAT" evidence="2">
    <location>
        <begin position="24"/>
        <end position="144"/>
    </location>
</feature>
<dbReference type="EMBL" id="JBJQND010000015">
    <property type="protein sequence ID" value="KAL3853761.1"/>
    <property type="molecule type" value="Genomic_DNA"/>
</dbReference>
<accession>A0ABD3UWD1</accession>
<evidence type="ECO:0000313" key="3">
    <source>
        <dbReference type="EMBL" id="KAL3853761.1"/>
    </source>
</evidence>
<comment type="caution">
    <text evidence="3">The sequence shown here is derived from an EMBL/GenBank/DDBJ whole genome shotgun (WGS) entry which is preliminary data.</text>
</comment>
<keyword evidence="1" id="KW-0812">Transmembrane</keyword>
<sequence>MFRQEKQANLDDCKRNVRRGSHIALERKKGSYNHHMLVTDVNNDAITVLEYGSRTGVIRLVSALSPKYLGIIQEKQINFDELFRPNASNVFLVYCDIYPKTDEERNAAVQRARSRQGDRLYCLTCNNCEHFVTWALTGKPISMQWINAGAWIRCKVDFLYALVPEVYSFLKLLLQCLSYFKETCLKYFPNGVDFDKRRKLHVYPLLVKLFLFFRILEKLNLWRKKLISTEDMLRELVKISMSYFVNLAIDARVPAPFPIQVIQISGITALVSSALGFIFNKGHMQLTYLLLRIKTLFLQLQRQRGAHRLRI</sequence>
<evidence type="ECO:0000256" key="1">
    <source>
        <dbReference type="SAM" id="Phobius"/>
    </source>
</evidence>
<gene>
    <name evidence="3" type="ORF">ACJMK2_017275</name>
</gene>
<dbReference type="InterPro" id="IPR007053">
    <property type="entry name" value="LRAT_dom"/>
</dbReference>
<dbReference type="AlphaFoldDB" id="A0ABD3UWD1"/>
<protein>
    <recommendedName>
        <fullName evidence="2">LRAT domain-containing protein</fullName>
    </recommendedName>
</protein>
<dbReference type="Proteomes" id="UP001634394">
    <property type="component" value="Unassembled WGS sequence"/>
</dbReference>
<proteinExistence type="predicted"/>
<evidence type="ECO:0000259" key="2">
    <source>
        <dbReference type="PROSITE" id="PS51934"/>
    </source>
</evidence>
<dbReference type="Pfam" id="PF04970">
    <property type="entry name" value="LRAT"/>
    <property type="match status" value="1"/>
</dbReference>
<dbReference type="PROSITE" id="PS51934">
    <property type="entry name" value="LRAT"/>
    <property type="match status" value="1"/>
</dbReference>
<keyword evidence="4" id="KW-1185">Reference proteome</keyword>